<evidence type="ECO:0000313" key="1">
    <source>
        <dbReference type="EMBL" id="WIM68613.1"/>
    </source>
</evidence>
<dbReference type="InterPro" id="IPR036390">
    <property type="entry name" value="WH_DNA-bd_sf"/>
</dbReference>
<gene>
    <name evidence="1" type="ORF">QP027_04265</name>
</gene>
<dbReference type="EMBL" id="CP126969">
    <property type="protein sequence ID" value="WIM68613.1"/>
    <property type="molecule type" value="Genomic_DNA"/>
</dbReference>
<organism evidence="1 2">
    <name type="scientific">Corynebacterium breve</name>
    <dbReference type="NCBI Taxonomy" id="3049799"/>
    <lineage>
        <taxon>Bacteria</taxon>
        <taxon>Bacillati</taxon>
        <taxon>Actinomycetota</taxon>
        <taxon>Actinomycetes</taxon>
        <taxon>Mycobacteriales</taxon>
        <taxon>Corynebacteriaceae</taxon>
        <taxon>Corynebacterium</taxon>
    </lineage>
</organism>
<dbReference type="RefSeq" id="WP_284826263.1">
    <property type="nucleotide sequence ID" value="NZ_CP126969.1"/>
</dbReference>
<proteinExistence type="predicted"/>
<sequence>MSRANTPRPASELFPRELQLSAKQTEVLEAIQSFPLGAKTTDIAKSLGMHVNTVRGHLEELIEKGAVRATTAPAAGRGRPSLIFHVTVPDHTAIADEYIHLIELLAEHIEGENLPEVAQEKAYAIGRAWALNSLHSESGQIPPEEVVARLQNQLRGMGFDPEVKKKAATDEDVDLALNACPFVAEAGVKPSAFVCAVHESFIETACQSQCSQANKMSLTLLPFTPENQCVVRISQEQSIPASKP</sequence>
<dbReference type="Gene3D" id="1.10.10.10">
    <property type="entry name" value="Winged helix-like DNA-binding domain superfamily/Winged helix DNA-binding domain"/>
    <property type="match status" value="1"/>
</dbReference>
<reference evidence="1 2" key="1">
    <citation type="submission" date="2023-05" db="EMBL/GenBank/DDBJ databases">
        <title>Corynebacterium suedekumii sp. nov. and Corynebacterium breve sp. nov. isolated from raw cow's milk.</title>
        <authorList>
            <person name="Baer M.K."/>
            <person name="Mehl L."/>
            <person name="Hellmuth R."/>
            <person name="Marke G."/>
            <person name="Lipski A."/>
        </authorList>
    </citation>
    <scope>NUCLEOTIDE SEQUENCE [LARGE SCALE GENOMIC DNA]</scope>
    <source>
        <strain evidence="1 2">R4</strain>
    </source>
</reference>
<name>A0ABY8VK58_9CORY</name>
<dbReference type="SUPFAM" id="SSF46785">
    <property type="entry name" value="Winged helix' DNA-binding domain"/>
    <property type="match status" value="1"/>
</dbReference>
<dbReference type="InterPro" id="IPR036388">
    <property type="entry name" value="WH-like_DNA-bd_sf"/>
</dbReference>
<accession>A0ABY8VK58</accession>
<dbReference type="Proteomes" id="UP001225598">
    <property type="component" value="Chromosome"/>
</dbReference>
<protein>
    <submittedName>
        <fullName evidence="1">Transcriptional regulator</fullName>
    </submittedName>
</protein>
<keyword evidence="2" id="KW-1185">Reference proteome</keyword>
<evidence type="ECO:0000313" key="2">
    <source>
        <dbReference type="Proteomes" id="UP001225598"/>
    </source>
</evidence>